<evidence type="ECO:0000313" key="3">
    <source>
        <dbReference type="Proteomes" id="UP000216215"/>
    </source>
</evidence>
<dbReference type="EMBL" id="NPKI01000017">
    <property type="protein sequence ID" value="PAQ01546.1"/>
    <property type="molecule type" value="Genomic_DNA"/>
</dbReference>
<dbReference type="InterPro" id="IPR010982">
    <property type="entry name" value="Lambda_DNA-bd_dom_sf"/>
</dbReference>
<organism evidence="2 3">
    <name type="scientific">Mesorhizobium mediterraneum</name>
    <dbReference type="NCBI Taxonomy" id="43617"/>
    <lineage>
        <taxon>Bacteria</taxon>
        <taxon>Pseudomonadati</taxon>
        <taxon>Pseudomonadota</taxon>
        <taxon>Alphaproteobacteria</taxon>
        <taxon>Hyphomicrobiales</taxon>
        <taxon>Phyllobacteriaceae</taxon>
        <taxon>Mesorhizobium</taxon>
    </lineage>
</organism>
<comment type="caution">
    <text evidence="2">The sequence shown here is derived from an EMBL/GenBank/DDBJ whole genome shotgun (WGS) entry which is preliminary data.</text>
</comment>
<reference evidence="3" key="1">
    <citation type="submission" date="2017-08" db="EMBL/GenBank/DDBJ databases">
        <title>Mesorhizobium wenxinae sp. nov., a novel rhizobial species isolated from root nodules of chickpea (Cicer arietinum L.).</title>
        <authorList>
            <person name="Zhang J."/>
        </authorList>
    </citation>
    <scope>NUCLEOTIDE SEQUENCE [LARGE SCALE GENOMIC DNA]</scope>
    <source>
        <strain evidence="3">USDA 3392</strain>
    </source>
</reference>
<dbReference type="InterPro" id="IPR001387">
    <property type="entry name" value="Cro/C1-type_HTH"/>
</dbReference>
<accession>A0AB36RAG5</accession>
<sequence length="171" mass="18555">MRATATRLFESGSVLNLMNPNGFLEQAKMTSFRFELDPKEEAAATFVSETGRDLQQALIDRKQIRKLTQQEMAGTLGVGRSRVNRCFSGFANLSLASLAELCWAMDVKPHIVFEQLLDPKIGNHVPVPAAVVRNIAVGQPTIVAAPANIGSSAYTRSPTSFTSTTTVTVSR</sequence>
<dbReference type="CDD" id="cd00093">
    <property type="entry name" value="HTH_XRE"/>
    <property type="match status" value="1"/>
</dbReference>
<evidence type="ECO:0000313" key="2">
    <source>
        <dbReference type="EMBL" id="PAQ01546.1"/>
    </source>
</evidence>
<feature type="domain" description="HTH cro/C1-type" evidence="1">
    <location>
        <begin position="58"/>
        <end position="112"/>
    </location>
</feature>
<dbReference type="AlphaFoldDB" id="A0AB36RAG5"/>
<gene>
    <name evidence="2" type="ORF">CIT25_16040</name>
</gene>
<dbReference type="Proteomes" id="UP000216215">
    <property type="component" value="Unassembled WGS sequence"/>
</dbReference>
<dbReference type="SUPFAM" id="SSF47413">
    <property type="entry name" value="lambda repressor-like DNA-binding domains"/>
    <property type="match status" value="1"/>
</dbReference>
<keyword evidence="3" id="KW-1185">Reference proteome</keyword>
<protein>
    <recommendedName>
        <fullName evidence="1">HTH cro/C1-type domain-containing protein</fullName>
    </recommendedName>
</protein>
<name>A0AB36RAG5_9HYPH</name>
<dbReference type="Gene3D" id="1.10.260.40">
    <property type="entry name" value="lambda repressor-like DNA-binding domains"/>
    <property type="match status" value="1"/>
</dbReference>
<dbReference type="PROSITE" id="PS50943">
    <property type="entry name" value="HTH_CROC1"/>
    <property type="match status" value="1"/>
</dbReference>
<dbReference type="GO" id="GO:0003677">
    <property type="term" value="F:DNA binding"/>
    <property type="evidence" value="ECO:0007669"/>
    <property type="project" value="InterPro"/>
</dbReference>
<proteinExistence type="predicted"/>
<evidence type="ECO:0000259" key="1">
    <source>
        <dbReference type="PROSITE" id="PS50943"/>
    </source>
</evidence>